<proteinExistence type="predicted"/>
<dbReference type="Pfam" id="PF00386">
    <property type="entry name" value="C1q"/>
    <property type="match status" value="1"/>
</dbReference>
<dbReference type="InParanoid" id="A0A3B1IN83"/>
<dbReference type="InterPro" id="IPR001073">
    <property type="entry name" value="C1q_dom"/>
</dbReference>
<dbReference type="GeneTree" id="ENSGT01090000261345"/>
<protein>
    <recommendedName>
        <fullName evidence="5">C1q domain-containing protein</fullName>
    </recommendedName>
</protein>
<reference evidence="6" key="3">
    <citation type="submission" date="2025-08" db="UniProtKB">
        <authorList>
            <consortium name="Ensembl"/>
        </authorList>
    </citation>
    <scope>IDENTIFICATION</scope>
</reference>
<comment type="subcellular location">
    <subcellularLocation>
        <location evidence="1">Secreted</location>
    </subcellularLocation>
</comment>
<dbReference type="Gene3D" id="2.60.120.40">
    <property type="match status" value="1"/>
</dbReference>
<dbReference type="GO" id="GO:0005576">
    <property type="term" value="C:extracellular region"/>
    <property type="evidence" value="ECO:0007669"/>
    <property type="project" value="UniProtKB-SubCell"/>
</dbReference>
<feature type="signal peptide" evidence="4">
    <location>
        <begin position="1"/>
        <end position="17"/>
    </location>
</feature>
<evidence type="ECO:0000313" key="6">
    <source>
        <dbReference type="Ensembl" id="ENSAMXP00000031403.1"/>
    </source>
</evidence>
<dbReference type="PROSITE" id="PS50871">
    <property type="entry name" value="C1Q"/>
    <property type="match status" value="1"/>
</dbReference>
<evidence type="ECO:0000256" key="1">
    <source>
        <dbReference type="ARBA" id="ARBA00004613"/>
    </source>
</evidence>
<feature type="chain" id="PRO_5017239133" description="C1q domain-containing protein" evidence="4">
    <location>
        <begin position="18"/>
        <end position="207"/>
    </location>
</feature>
<keyword evidence="7" id="KW-1185">Reference proteome</keyword>
<dbReference type="SMART" id="SM00110">
    <property type="entry name" value="C1Q"/>
    <property type="match status" value="1"/>
</dbReference>
<dbReference type="Ensembl" id="ENSAMXT00000031607.1">
    <property type="protein sequence ID" value="ENSAMXP00000031403.1"/>
    <property type="gene ID" value="ENSAMXG00000033846.1"/>
</dbReference>
<reference evidence="7" key="2">
    <citation type="journal article" date="2014" name="Nat. Commun.">
        <title>The cavefish genome reveals candidate genes for eye loss.</title>
        <authorList>
            <person name="McGaugh S.E."/>
            <person name="Gross J.B."/>
            <person name="Aken B."/>
            <person name="Blin M."/>
            <person name="Borowsky R."/>
            <person name="Chalopin D."/>
            <person name="Hinaux H."/>
            <person name="Jeffery W.R."/>
            <person name="Keene A."/>
            <person name="Ma L."/>
            <person name="Minx P."/>
            <person name="Murphy D."/>
            <person name="O'Quin K.E."/>
            <person name="Retaux S."/>
            <person name="Rohner N."/>
            <person name="Searle S.M."/>
            <person name="Stahl B.A."/>
            <person name="Tabin C."/>
            <person name="Volff J.N."/>
            <person name="Yoshizawa M."/>
            <person name="Warren W.C."/>
        </authorList>
    </citation>
    <scope>NUCLEOTIDE SEQUENCE [LARGE SCALE GENOMIC DNA]</scope>
    <source>
        <strain evidence="7">female</strain>
    </source>
</reference>
<evidence type="ECO:0000313" key="7">
    <source>
        <dbReference type="Proteomes" id="UP000018467"/>
    </source>
</evidence>
<evidence type="ECO:0000256" key="3">
    <source>
        <dbReference type="ARBA" id="ARBA00022729"/>
    </source>
</evidence>
<reference evidence="7" key="1">
    <citation type="submission" date="2013-03" db="EMBL/GenBank/DDBJ databases">
        <authorList>
            <person name="Jeffery W."/>
            <person name="Warren W."/>
            <person name="Wilson R.K."/>
        </authorList>
    </citation>
    <scope>NUCLEOTIDE SEQUENCE</scope>
    <source>
        <strain evidence="7">female</strain>
    </source>
</reference>
<keyword evidence="3 4" id="KW-0732">Signal</keyword>
<dbReference type="PANTHER" id="PTHR22923:SF102">
    <property type="entry name" value="CEREBELLIN 13-RELATED"/>
    <property type="match status" value="1"/>
</dbReference>
<name>A0A3B1IN83_ASTMX</name>
<reference evidence="6" key="4">
    <citation type="submission" date="2025-09" db="UniProtKB">
        <authorList>
            <consortium name="Ensembl"/>
        </authorList>
    </citation>
    <scope>IDENTIFICATION</scope>
</reference>
<dbReference type="SUPFAM" id="SSF49842">
    <property type="entry name" value="TNF-like"/>
    <property type="match status" value="1"/>
</dbReference>
<organism evidence="6 7">
    <name type="scientific">Astyanax mexicanus</name>
    <name type="common">Blind cave fish</name>
    <name type="synonym">Astyanax fasciatus mexicanus</name>
    <dbReference type="NCBI Taxonomy" id="7994"/>
    <lineage>
        <taxon>Eukaryota</taxon>
        <taxon>Metazoa</taxon>
        <taxon>Chordata</taxon>
        <taxon>Craniata</taxon>
        <taxon>Vertebrata</taxon>
        <taxon>Euteleostomi</taxon>
        <taxon>Actinopterygii</taxon>
        <taxon>Neopterygii</taxon>
        <taxon>Teleostei</taxon>
        <taxon>Ostariophysi</taxon>
        <taxon>Characiformes</taxon>
        <taxon>Characoidei</taxon>
        <taxon>Acestrorhamphidae</taxon>
        <taxon>Acestrorhamphinae</taxon>
        <taxon>Astyanax</taxon>
    </lineage>
</organism>
<keyword evidence="2" id="KW-0964">Secreted</keyword>
<evidence type="ECO:0000259" key="5">
    <source>
        <dbReference type="PROSITE" id="PS50871"/>
    </source>
</evidence>
<dbReference type="AlphaFoldDB" id="A0A3B1IN83"/>
<feature type="domain" description="C1q" evidence="5">
    <location>
        <begin position="69"/>
        <end position="207"/>
    </location>
</feature>
<evidence type="ECO:0000256" key="4">
    <source>
        <dbReference type="SAM" id="SignalP"/>
    </source>
</evidence>
<dbReference type="PRINTS" id="PR00007">
    <property type="entry name" value="COMPLEMNTC1Q"/>
</dbReference>
<dbReference type="Bgee" id="ENSAMXG00000033846">
    <property type="expression patterns" value="Expressed in head kidney and 4 other cell types or tissues"/>
</dbReference>
<dbReference type="Proteomes" id="UP000018467">
    <property type="component" value="Unassembled WGS sequence"/>
</dbReference>
<evidence type="ECO:0000256" key="2">
    <source>
        <dbReference type="ARBA" id="ARBA00022525"/>
    </source>
</evidence>
<sequence>MRTLIFIAFSLYHFTVAQVDDGGSTGSQGVHSEYSEHYCSPKILSELKELKSLAAEQKTALEELKKQAADKPNVAFSASLFGEGGQTLGGYNSEVVLKFQKVFVNIGHAYNPSTGTAPLFSIFINKTLDFVSHLGVYYFGFSAFANGKNAMGVHLRKRTEHNVNGANRAILLLEKGDQVNIGLWSGLSIFDSYNSVSTFSGFLLFKM</sequence>
<dbReference type="InterPro" id="IPR050822">
    <property type="entry name" value="Cerebellin_Synaptic_Org"/>
</dbReference>
<dbReference type="InterPro" id="IPR008983">
    <property type="entry name" value="Tumour_necrosis_fac-like_dom"/>
</dbReference>
<accession>A0A3B1IN83</accession>
<dbReference type="PANTHER" id="PTHR22923">
    <property type="entry name" value="CEREBELLIN-RELATED"/>
    <property type="match status" value="1"/>
</dbReference>